<organism evidence="1 2">
    <name type="scientific">Rickenella mellea</name>
    <dbReference type="NCBI Taxonomy" id="50990"/>
    <lineage>
        <taxon>Eukaryota</taxon>
        <taxon>Fungi</taxon>
        <taxon>Dikarya</taxon>
        <taxon>Basidiomycota</taxon>
        <taxon>Agaricomycotina</taxon>
        <taxon>Agaricomycetes</taxon>
        <taxon>Hymenochaetales</taxon>
        <taxon>Rickenellaceae</taxon>
        <taxon>Rickenella</taxon>
    </lineage>
</organism>
<dbReference type="AlphaFoldDB" id="A0A4Y7QLD7"/>
<evidence type="ECO:0000313" key="1">
    <source>
        <dbReference type="EMBL" id="TDL27649.1"/>
    </source>
</evidence>
<evidence type="ECO:0000313" key="2">
    <source>
        <dbReference type="Proteomes" id="UP000294933"/>
    </source>
</evidence>
<protein>
    <submittedName>
        <fullName evidence="1">Uncharacterized protein</fullName>
    </submittedName>
</protein>
<gene>
    <name evidence="1" type="ORF">BD410DRAFT_876114</name>
</gene>
<dbReference type="EMBL" id="ML170159">
    <property type="protein sequence ID" value="TDL27649.1"/>
    <property type="molecule type" value="Genomic_DNA"/>
</dbReference>
<dbReference type="Proteomes" id="UP000294933">
    <property type="component" value="Unassembled WGS sequence"/>
</dbReference>
<keyword evidence="2" id="KW-1185">Reference proteome</keyword>
<dbReference type="VEuPathDB" id="FungiDB:BD410DRAFT_876114"/>
<accession>A0A4Y7QLD7</accession>
<reference evidence="1 2" key="1">
    <citation type="submission" date="2018-06" db="EMBL/GenBank/DDBJ databases">
        <title>A transcriptomic atlas of mushroom development highlights an independent origin of complex multicellularity.</title>
        <authorList>
            <consortium name="DOE Joint Genome Institute"/>
            <person name="Krizsan K."/>
            <person name="Almasi E."/>
            <person name="Merenyi Z."/>
            <person name="Sahu N."/>
            <person name="Viragh M."/>
            <person name="Koszo T."/>
            <person name="Mondo S."/>
            <person name="Kiss B."/>
            <person name="Balint B."/>
            <person name="Kues U."/>
            <person name="Barry K."/>
            <person name="Hegedus J.C."/>
            <person name="Henrissat B."/>
            <person name="Johnson J."/>
            <person name="Lipzen A."/>
            <person name="Ohm R."/>
            <person name="Nagy I."/>
            <person name="Pangilinan J."/>
            <person name="Yan J."/>
            <person name="Xiong Y."/>
            <person name="Grigoriev I.V."/>
            <person name="Hibbett D.S."/>
            <person name="Nagy L.G."/>
        </authorList>
    </citation>
    <scope>NUCLEOTIDE SEQUENCE [LARGE SCALE GENOMIC DNA]</scope>
    <source>
        <strain evidence="1 2">SZMC22713</strain>
    </source>
</reference>
<proteinExistence type="predicted"/>
<name>A0A4Y7QLD7_9AGAM</name>
<sequence length="191" mass="21624">MKNVGIKNVGNRNAVSLNFLIASLPHLKKPDLACVRVEPTKSFVSAIEEYSLRRPEMFNGLKLHELTIFKLEKPIPAPANKKGFRKALSIAYAMNPTIVKLSDQVSYHLPMGTTWKQVHFLIKRPTNLFEISRMCELSVLIGAATFGDVRRLPAPIGNLMYMVVENSKAVTEKQMSEDDLMEKYFRLSDID</sequence>